<keyword evidence="2" id="KW-1133">Transmembrane helix</keyword>
<dbReference type="Gene3D" id="1.20.58.340">
    <property type="entry name" value="Magnesium transport protein CorA, transmembrane region"/>
    <property type="match status" value="1"/>
</dbReference>
<evidence type="ECO:0000313" key="3">
    <source>
        <dbReference type="EMBL" id="RFN50512.1"/>
    </source>
</evidence>
<dbReference type="Proteomes" id="UP000265631">
    <property type="component" value="Unassembled WGS sequence"/>
</dbReference>
<dbReference type="GO" id="GO:0016020">
    <property type="term" value="C:membrane"/>
    <property type="evidence" value="ECO:0007669"/>
    <property type="project" value="InterPro"/>
</dbReference>
<evidence type="ECO:0000313" key="4">
    <source>
        <dbReference type="Proteomes" id="UP000265631"/>
    </source>
</evidence>
<reference evidence="3 4" key="1">
    <citation type="journal article" date="2018" name="PLoS Pathog.">
        <title>Evolution of structural diversity of trichothecenes, a family of toxins produced by plant pathogenic and entomopathogenic fungi.</title>
        <authorList>
            <person name="Proctor R.H."/>
            <person name="McCormick S.P."/>
            <person name="Kim H.S."/>
            <person name="Cardoza R.E."/>
            <person name="Stanley A.M."/>
            <person name="Lindo L."/>
            <person name="Kelly A."/>
            <person name="Brown D.W."/>
            <person name="Lee T."/>
            <person name="Vaughan M.M."/>
            <person name="Alexander N.J."/>
            <person name="Busman M."/>
            <person name="Gutierrez S."/>
        </authorList>
    </citation>
    <scope>NUCLEOTIDE SEQUENCE [LARGE SCALE GENOMIC DNA]</scope>
    <source>
        <strain evidence="3 4">NRRL 13405</strain>
    </source>
</reference>
<dbReference type="STRING" id="2594813.A0A395MRF8"/>
<keyword evidence="4" id="KW-1185">Reference proteome</keyword>
<comment type="caution">
    <text evidence="3">The sequence shown here is derived from an EMBL/GenBank/DDBJ whole genome shotgun (WGS) entry which is preliminary data.</text>
</comment>
<sequence length="647" mass="73679">MTPSQKSTNTEYGLLFEKPPEQQGERSPVAPLRLDDLRAERQDNPASGGADVPLPPRPETRLLEMIRDKILLVLGADTEDGDVPVDLFITWPLPFSWDNNNKTVHLEPNTERSSETGIALARPVIREAWPQNYNVHGVCQFIVGSDGNVPATEVPWDIVEQTYRPGNSGPLLTYSNNDSKSLRYALEDLWHRWCLEAHQDMTQDCHDTVASRIKYRGKIVYCSLGSCRKGVRRVPLGAFATALSNDAPFSILGSEILQADVGWSARLFYPRFRSQCIVLPEAFEMSSIHWQIRYIRPAFNARGYRGIETNFFLSERERTNIRVGAEGTLLEERRAWITLRVKKTNLFHILILSDESFDPRSEDTHHLNSKRQAGRSWSRYGFKAAENTVPVCHFLLEVCRIFEEAMDAWERTLNVIDELIHVNLSDLDDPARVEDLMFDKSFNRSKDYLVALQILRIVDEWIDEVLPSMEVLRENAQLEQDGFYQPGVSESIDAADKWIKQQAGSVQRRVRKKTEEIKSLRDGLFNATALREATKAAKLNQATYIFTIVTLVFTPLGFLATMWGLPFLNEPADESGKVPEPSGFRSSFIVMPFLTSAVAVGLARYTDHDTLLGQIKAMWDKLLQSLQHLWDRRPQLPEREKRGSSSV</sequence>
<protein>
    <submittedName>
        <fullName evidence="3">Uncharacterized protein</fullName>
    </submittedName>
</protein>
<feature type="transmembrane region" description="Helical" evidence="2">
    <location>
        <begin position="588"/>
        <end position="606"/>
    </location>
</feature>
<evidence type="ECO:0000256" key="2">
    <source>
        <dbReference type="SAM" id="Phobius"/>
    </source>
</evidence>
<accession>A0A395MRF8</accession>
<feature type="compositionally biased region" description="Polar residues" evidence="1">
    <location>
        <begin position="1"/>
        <end position="11"/>
    </location>
</feature>
<dbReference type="EMBL" id="PXXK01000136">
    <property type="protein sequence ID" value="RFN50512.1"/>
    <property type="molecule type" value="Genomic_DNA"/>
</dbReference>
<proteinExistence type="predicted"/>
<organism evidence="3 4">
    <name type="scientific">Fusarium flagelliforme</name>
    <dbReference type="NCBI Taxonomy" id="2675880"/>
    <lineage>
        <taxon>Eukaryota</taxon>
        <taxon>Fungi</taxon>
        <taxon>Dikarya</taxon>
        <taxon>Ascomycota</taxon>
        <taxon>Pezizomycotina</taxon>
        <taxon>Sordariomycetes</taxon>
        <taxon>Hypocreomycetidae</taxon>
        <taxon>Hypocreales</taxon>
        <taxon>Nectriaceae</taxon>
        <taxon>Fusarium</taxon>
        <taxon>Fusarium incarnatum-equiseti species complex</taxon>
    </lineage>
</organism>
<gene>
    <name evidence="3" type="ORF">FIE12Z_5275</name>
</gene>
<feature type="region of interest" description="Disordered" evidence="1">
    <location>
        <begin position="1"/>
        <end position="57"/>
    </location>
</feature>
<feature type="transmembrane region" description="Helical" evidence="2">
    <location>
        <begin position="544"/>
        <end position="568"/>
    </location>
</feature>
<dbReference type="InterPro" id="IPR002523">
    <property type="entry name" value="MgTranspt_CorA/ZnTranspt_ZntB"/>
</dbReference>
<feature type="compositionally biased region" description="Basic and acidic residues" evidence="1">
    <location>
        <begin position="33"/>
        <end position="43"/>
    </location>
</feature>
<keyword evidence="2" id="KW-0472">Membrane</keyword>
<name>A0A395MRF8_9HYPO</name>
<keyword evidence="2" id="KW-0812">Transmembrane</keyword>
<dbReference type="GO" id="GO:0046873">
    <property type="term" value="F:metal ion transmembrane transporter activity"/>
    <property type="evidence" value="ECO:0007669"/>
    <property type="project" value="InterPro"/>
</dbReference>
<dbReference type="AlphaFoldDB" id="A0A395MRF8"/>
<evidence type="ECO:0000256" key="1">
    <source>
        <dbReference type="SAM" id="MobiDB-lite"/>
    </source>
</evidence>
<dbReference type="Pfam" id="PF01544">
    <property type="entry name" value="CorA"/>
    <property type="match status" value="1"/>
</dbReference>